<feature type="transmembrane region" description="Helical" evidence="6">
    <location>
        <begin position="6"/>
        <end position="30"/>
    </location>
</feature>
<sequence length="380" mass="43953">MNGWLLLLFTVALAALIGFVTNIIAVSMLFRPRKPMYIGSWKLPFTPGLIPKRHDEIAHHLGRVVMEHLLTVEGLQGRLTERAFQEEVKAWVKEGGKRWLVREERSIQEIAEHYSSWSSIDERVEERVESAISRRLDQYFQEWQDQPVAYVVPDSIIHKGTDAIPEVSRWILHRLRIYLYSEEGKANIKAIVETFIRRRGSIIQMLGSLVRTEKMIERVYPEVVEALTSTDIERWLEAKLHEEYEKVLQKEVTEFLSAETVEKYRMDIVHLITQQVPIQDILHKPVKDWAEHVDFTLLDQVTDTVVHQAGRFLEVRLSGILKALQLDTIVTNQVKAFPLPRLEEIVKNISKRELQMIKYLGGILGGLIGFLQGIILIGLL</sequence>
<evidence type="ECO:0000256" key="3">
    <source>
        <dbReference type="ARBA" id="ARBA00022692"/>
    </source>
</evidence>
<comment type="similarity">
    <text evidence="2">Belongs to the UPF0754 family.</text>
</comment>
<evidence type="ECO:0000256" key="5">
    <source>
        <dbReference type="ARBA" id="ARBA00023136"/>
    </source>
</evidence>
<keyword evidence="8" id="KW-1185">Reference proteome</keyword>
<reference evidence="7 8" key="1">
    <citation type="submission" date="2020-08" db="EMBL/GenBank/DDBJ databases">
        <title>Genomic Encyclopedia of Type Strains, Phase IV (KMG-IV): sequencing the most valuable type-strain genomes for metagenomic binning, comparative biology and taxonomic classification.</title>
        <authorList>
            <person name="Goeker M."/>
        </authorList>
    </citation>
    <scope>NUCLEOTIDE SEQUENCE [LARGE SCALE GENOMIC DNA]</scope>
    <source>
        <strain evidence="7 8">DSM 21769</strain>
    </source>
</reference>
<proteinExistence type="inferred from homology"/>
<keyword evidence="4 6" id="KW-1133">Transmembrane helix</keyword>
<dbReference type="Pfam" id="PF04286">
    <property type="entry name" value="DUF445"/>
    <property type="match status" value="1"/>
</dbReference>
<comment type="subcellular location">
    <subcellularLocation>
        <location evidence="1">Endomembrane system</location>
    </subcellularLocation>
</comment>
<protein>
    <submittedName>
        <fullName evidence="7">Uncharacterized membrane protein YheB (UPF0754 family)</fullName>
    </submittedName>
</protein>
<comment type="caution">
    <text evidence="7">The sequence shown here is derived from an EMBL/GenBank/DDBJ whole genome shotgun (WGS) entry which is preliminary data.</text>
</comment>
<name>A0A841PP28_9BACL</name>
<keyword evidence="5 6" id="KW-0472">Membrane</keyword>
<dbReference type="RefSeq" id="WP_184403422.1">
    <property type="nucleotide sequence ID" value="NZ_JACHHJ010000001.1"/>
</dbReference>
<evidence type="ECO:0000256" key="2">
    <source>
        <dbReference type="ARBA" id="ARBA00008053"/>
    </source>
</evidence>
<dbReference type="EMBL" id="JACHHJ010000001">
    <property type="protein sequence ID" value="MBB6449554.1"/>
    <property type="molecule type" value="Genomic_DNA"/>
</dbReference>
<dbReference type="GO" id="GO:0012505">
    <property type="term" value="C:endomembrane system"/>
    <property type="evidence" value="ECO:0007669"/>
    <property type="project" value="UniProtKB-SubCell"/>
</dbReference>
<dbReference type="PANTHER" id="PTHR35791:SF1">
    <property type="entry name" value="UPF0754 MEMBRANE PROTEIN YHEB"/>
    <property type="match status" value="1"/>
</dbReference>
<accession>A0A841PP28</accession>
<evidence type="ECO:0000256" key="4">
    <source>
        <dbReference type="ARBA" id="ARBA00022989"/>
    </source>
</evidence>
<dbReference type="AlphaFoldDB" id="A0A841PP28"/>
<keyword evidence="3 6" id="KW-0812">Transmembrane</keyword>
<evidence type="ECO:0000313" key="8">
    <source>
        <dbReference type="Proteomes" id="UP000568839"/>
    </source>
</evidence>
<evidence type="ECO:0000313" key="7">
    <source>
        <dbReference type="EMBL" id="MBB6449554.1"/>
    </source>
</evidence>
<evidence type="ECO:0000256" key="6">
    <source>
        <dbReference type="SAM" id="Phobius"/>
    </source>
</evidence>
<gene>
    <name evidence="7" type="ORF">HNR44_001503</name>
</gene>
<dbReference type="InterPro" id="IPR007383">
    <property type="entry name" value="DUF445"/>
</dbReference>
<dbReference type="Proteomes" id="UP000568839">
    <property type="component" value="Unassembled WGS sequence"/>
</dbReference>
<evidence type="ECO:0000256" key="1">
    <source>
        <dbReference type="ARBA" id="ARBA00004308"/>
    </source>
</evidence>
<feature type="transmembrane region" description="Helical" evidence="6">
    <location>
        <begin position="359"/>
        <end position="379"/>
    </location>
</feature>
<organism evidence="7 8">
    <name type="scientific">Geomicrobium halophilum</name>
    <dbReference type="NCBI Taxonomy" id="549000"/>
    <lineage>
        <taxon>Bacteria</taxon>
        <taxon>Bacillati</taxon>
        <taxon>Bacillota</taxon>
        <taxon>Bacilli</taxon>
        <taxon>Bacillales</taxon>
        <taxon>Geomicrobium</taxon>
    </lineage>
</organism>
<dbReference type="PANTHER" id="PTHR35791">
    <property type="entry name" value="UPF0754 MEMBRANE PROTEIN YHEB"/>
    <property type="match status" value="1"/>
</dbReference>